<comment type="caution">
    <text evidence="1">The sequence shown here is derived from an EMBL/GenBank/DDBJ whole genome shotgun (WGS) entry which is preliminary data.</text>
</comment>
<keyword evidence="2" id="KW-1185">Reference proteome</keyword>
<name>A0ABQ8JAS2_DERPT</name>
<accession>A0ABQ8JAS2</accession>
<proteinExistence type="predicted"/>
<organism evidence="1 2">
    <name type="scientific">Dermatophagoides pteronyssinus</name>
    <name type="common">European house dust mite</name>
    <dbReference type="NCBI Taxonomy" id="6956"/>
    <lineage>
        <taxon>Eukaryota</taxon>
        <taxon>Metazoa</taxon>
        <taxon>Ecdysozoa</taxon>
        <taxon>Arthropoda</taxon>
        <taxon>Chelicerata</taxon>
        <taxon>Arachnida</taxon>
        <taxon>Acari</taxon>
        <taxon>Acariformes</taxon>
        <taxon>Sarcoptiformes</taxon>
        <taxon>Astigmata</taxon>
        <taxon>Psoroptidia</taxon>
        <taxon>Analgoidea</taxon>
        <taxon>Pyroglyphidae</taxon>
        <taxon>Dermatophagoidinae</taxon>
        <taxon>Dermatophagoides</taxon>
    </lineage>
</organism>
<sequence>MVKKETHAVLKFQLNWNQKKFDTYVYLLYFLLVDVDVDDNDERNPKFELKNLVVLNNTLFR</sequence>
<dbReference type="Proteomes" id="UP000887458">
    <property type="component" value="Unassembled WGS sequence"/>
</dbReference>
<gene>
    <name evidence="1" type="ORF">DERP_010668</name>
</gene>
<evidence type="ECO:0000313" key="1">
    <source>
        <dbReference type="EMBL" id="KAH9419456.1"/>
    </source>
</evidence>
<reference evidence="1 2" key="2">
    <citation type="journal article" date="2022" name="Mol. Biol. Evol.">
        <title>Comparative Genomics Reveals Insights into the Divergent Evolution of Astigmatic Mites and Household Pest Adaptations.</title>
        <authorList>
            <person name="Xiong Q."/>
            <person name="Wan A.T."/>
            <person name="Liu X."/>
            <person name="Fung C.S."/>
            <person name="Xiao X."/>
            <person name="Malainual N."/>
            <person name="Hou J."/>
            <person name="Wang L."/>
            <person name="Wang M."/>
            <person name="Yang K.Y."/>
            <person name="Cui Y."/>
            <person name="Leung E.L."/>
            <person name="Nong W."/>
            <person name="Shin S.K."/>
            <person name="Au S.W."/>
            <person name="Jeong K.Y."/>
            <person name="Chew F.T."/>
            <person name="Hui J.H."/>
            <person name="Leung T.F."/>
            <person name="Tungtrongchitr A."/>
            <person name="Zhong N."/>
            <person name="Liu Z."/>
            <person name="Tsui S.K."/>
        </authorList>
    </citation>
    <scope>NUCLEOTIDE SEQUENCE [LARGE SCALE GENOMIC DNA]</scope>
    <source>
        <strain evidence="1">Derp</strain>
    </source>
</reference>
<evidence type="ECO:0000313" key="2">
    <source>
        <dbReference type="Proteomes" id="UP000887458"/>
    </source>
</evidence>
<reference evidence="1 2" key="1">
    <citation type="journal article" date="2018" name="J. Allergy Clin. Immunol.">
        <title>High-quality assembly of Dermatophagoides pteronyssinus genome and transcriptome reveals a wide range of novel allergens.</title>
        <authorList>
            <person name="Liu X.Y."/>
            <person name="Yang K.Y."/>
            <person name="Wang M.Q."/>
            <person name="Kwok J.S."/>
            <person name="Zeng X."/>
            <person name="Yang Z."/>
            <person name="Xiao X.J."/>
            <person name="Lau C.P."/>
            <person name="Li Y."/>
            <person name="Huang Z.M."/>
            <person name="Ba J.G."/>
            <person name="Yim A.K."/>
            <person name="Ouyang C.Y."/>
            <person name="Ngai S.M."/>
            <person name="Chan T.F."/>
            <person name="Leung E.L."/>
            <person name="Liu L."/>
            <person name="Liu Z.G."/>
            <person name="Tsui S.K."/>
        </authorList>
    </citation>
    <scope>NUCLEOTIDE SEQUENCE [LARGE SCALE GENOMIC DNA]</scope>
    <source>
        <strain evidence="1">Derp</strain>
    </source>
</reference>
<dbReference type="EMBL" id="NJHN03000059">
    <property type="protein sequence ID" value="KAH9419456.1"/>
    <property type="molecule type" value="Genomic_DNA"/>
</dbReference>
<protein>
    <submittedName>
        <fullName evidence="1">Uncharacterized protein</fullName>
    </submittedName>
</protein>